<reference evidence="2" key="1">
    <citation type="journal article" date="2019" name="Int. J. Syst. Evol. Microbiol.">
        <title>The Global Catalogue of Microorganisms (GCM) 10K type strain sequencing project: providing services to taxonomists for standard genome sequencing and annotation.</title>
        <authorList>
            <consortium name="The Broad Institute Genomics Platform"/>
            <consortium name="The Broad Institute Genome Sequencing Center for Infectious Disease"/>
            <person name="Wu L."/>
            <person name="Ma J."/>
        </authorList>
    </citation>
    <scope>NUCLEOTIDE SEQUENCE [LARGE SCALE GENOMIC DNA]</scope>
    <source>
        <strain evidence="2">JCM 16908</strain>
    </source>
</reference>
<accession>A0ABP7IU17</accession>
<dbReference type="EMBL" id="BAAAZR010000020">
    <property type="protein sequence ID" value="GAA3826958.1"/>
    <property type="molecule type" value="Genomic_DNA"/>
</dbReference>
<protein>
    <submittedName>
        <fullName evidence="1">Uncharacterized protein</fullName>
    </submittedName>
</protein>
<dbReference type="Proteomes" id="UP001500888">
    <property type="component" value="Unassembled WGS sequence"/>
</dbReference>
<name>A0ABP7IU17_9ACTN</name>
<organism evidence="1 2">
    <name type="scientific">Sphaerisporangium flaviroseum</name>
    <dbReference type="NCBI Taxonomy" id="509199"/>
    <lineage>
        <taxon>Bacteria</taxon>
        <taxon>Bacillati</taxon>
        <taxon>Actinomycetota</taxon>
        <taxon>Actinomycetes</taxon>
        <taxon>Streptosporangiales</taxon>
        <taxon>Streptosporangiaceae</taxon>
        <taxon>Sphaerisporangium</taxon>
    </lineage>
</organism>
<sequence>MASADWILGSAVFMVVSSGDVGDRLGTSVDLAGVTGNQSKSTDKWNTVVWQQALRGNHADALGLSPITV</sequence>
<gene>
    <name evidence="1" type="ORF">GCM10022226_54750</name>
</gene>
<evidence type="ECO:0000313" key="1">
    <source>
        <dbReference type="EMBL" id="GAA3826958.1"/>
    </source>
</evidence>
<proteinExistence type="predicted"/>
<keyword evidence="2" id="KW-1185">Reference proteome</keyword>
<comment type="caution">
    <text evidence="1">The sequence shown here is derived from an EMBL/GenBank/DDBJ whole genome shotgun (WGS) entry which is preliminary data.</text>
</comment>
<evidence type="ECO:0000313" key="2">
    <source>
        <dbReference type="Proteomes" id="UP001500888"/>
    </source>
</evidence>